<evidence type="ECO:0000256" key="2">
    <source>
        <dbReference type="ARBA" id="ARBA00022723"/>
    </source>
</evidence>
<dbReference type="Pfam" id="PF02633">
    <property type="entry name" value="Creatininase"/>
    <property type="match status" value="1"/>
</dbReference>
<evidence type="ECO:0000313" key="7">
    <source>
        <dbReference type="Proteomes" id="UP000326838"/>
    </source>
</evidence>
<dbReference type="SUPFAM" id="SSF102215">
    <property type="entry name" value="Creatininase"/>
    <property type="match status" value="1"/>
</dbReference>
<sequence length="248" mass="25967">MPGLLADRTWRTAGRPVLVVPVGSTEQHGPHLPLDTDTVIARAVAGALADRIRESGTDAVVTAPVAFGASGEHQAFPGTLSIGTDVLATVLVELGRSATEWLERIVFVNGHGGNVEALHRAVPQLRREGRDASWLACSAPSSASPSDTHAGFFETAVMMHLEPERVDHDRLECGSTRPLAEILPELRSGGVAAVSANGVLGDPRTATPAAGERLFAELAAHVWRVYRDGESGSGGRLVLDDPARGAAT</sequence>
<keyword evidence="2" id="KW-0479">Metal-binding</keyword>
<gene>
    <name evidence="6" type="primary">mftE</name>
    <name evidence="6" type="ORF">F6B40_07965</name>
</gene>
<keyword evidence="4" id="KW-0862">Zinc</keyword>
<evidence type="ECO:0000256" key="3">
    <source>
        <dbReference type="ARBA" id="ARBA00022801"/>
    </source>
</evidence>
<comment type="cofactor">
    <cofactor evidence="1">
        <name>Zn(2+)</name>
        <dbReference type="ChEBI" id="CHEBI:29105"/>
    </cofactor>
</comment>
<dbReference type="Proteomes" id="UP000326838">
    <property type="component" value="Unassembled WGS sequence"/>
</dbReference>
<keyword evidence="7" id="KW-1185">Reference proteome</keyword>
<dbReference type="GO" id="GO:0016811">
    <property type="term" value="F:hydrolase activity, acting on carbon-nitrogen (but not peptide) bonds, in linear amides"/>
    <property type="evidence" value="ECO:0007669"/>
    <property type="project" value="TreeGrafter"/>
</dbReference>
<dbReference type="Gene3D" id="3.40.50.10310">
    <property type="entry name" value="Creatininase"/>
    <property type="match status" value="1"/>
</dbReference>
<comment type="caution">
    <text evidence="6">The sequence shown here is derived from an EMBL/GenBank/DDBJ whole genome shotgun (WGS) entry which is preliminary data.</text>
</comment>
<dbReference type="PANTHER" id="PTHR35005:SF1">
    <property type="entry name" value="2-AMINO-5-FORMYLAMINO-6-RIBOSYLAMINOPYRIMIDIN-4(3H)-ONE 5'-MONOPHOSPHATE DEFORMYLASE"/>
    <property type="match status" value="1"/>
</dbReference>
<evidence type="ECO:0000313" key="6">
    <source>
        <dbReference type="EMBL" id="KAA9133944.1"/>
    </source>
</evidence>
<organism evidence="6 7">
    <name type="scientific">Microbacterium caowuchunii</name>
    <dbReference type="NCBI Taxonomy" id="2614638"/>
    <lineage>
        <taxon>Bacteria</taxon>
        <taxon>Bacillati</taxon>
        <taxon>Actinomycetota</taxon>
        <taxon>Actinomycetes</taxon>
        <taxon>Micrococcales</taxon>
        <taxon>Microbacteriaceae</taxon>
        <taxon>Microbacterium</taxon>
    </lineage>
</organism>
<accession>A0A5N0THK9</accession>
<dbReference type="PANTHER" id="PTHR35005">
    <property type="entry name" value="3-DEHYDRO-SCYLLO-INOSOSE HYDROLASE"/>
    <property type="match status" value="1"/>
</dbReference>
<dbReference type="GO" id="GO:0009231">
    <property type="term" value="P:riboflavin biosynthetic process"/>
    <property type="evidence" value="ECO:0007669"/>
    <property type="project" value="TreeGrafter"/>
</dbReference>
<evidence type="ECO:0000256" key="5">
    <source>
        <dbReference type="ARBA" id="ARBA00024029"/>
    </source>
</evidence>
<dbReference type="InterPro" id="IPR024087">
    <property type="entry name" value="Creatininase-like_sf"/>
</dbReference>
<comment type="similarity">
    <text evidence="5">Belongs to the creatininase superfamily.</text>
</comment>
<dbReference type="NCBIfam" id="TIGR03964">
    <property type="entry name" value="mycofact_creat"/>
    <property type="match status" value="1"/>
</dbReference>
<evidence type="ECO:0000256" key="4">
    <source>
        <dbReference type="ARBA" id="ARBA00022833"/>
    </source>
</evidence>
<name>A0A5N0THK9_9MICO</name>
<protein>
    <submittedName>
        <fullName evidence="6">Mycofactocin biosynthesis peptidyl-dipeptidase MftE</fullName>
    </submittedName>
</protein>
<proteinExistence type="inferred from homology"/>
<reference evidence="7" key="1">
    <citation type="submission" date="2019-09" db="EMBL/GenBank/DDBJ databases">
        <title>Mumia zhuanghuii sp. nov. isolated from the intestinal contents of plateau pika (Ochotona curzoniae) in the Qinghai-Tibet plateau of China.</title>
        <authorList>
            <person name="Tian Z."/>
        </authorList>
    </citation>
    <scope>NUCLEOTIDE SEQUENCE [LARGE SCALE GENOMIC DNA]</scope>
    <source>
        <strain evidence="7">L-033</strain>
    </source>
</reference>
<dbReference type="AlphaFoldDB" id="A0A5N0THK9"/>
<evidence type="ECO:0000256" key="1">
    <source>
        <dbReference type="ARBA" id="ARBA00001947"/>
    </source>
</evidence>
<dbReference type="InterPro" id="IPR023871">
    <property type="entry name" value="MftE"/>
</dbReference>
<dbReference type="GO" id="GO:0046872">
    <property type="term" value="F:metal ion binding"/>
    <property type="evidence" value="ECO:0007669"/>
    <property type="project" value="UniProtKB-KW"/>
</dbReference>
<dbReference type="InterPro" id="IPR003785">
    <property type="entry name" value="Creatininase/forma_Hydrolase"/>
</dbReference>
<keyword evidence="3" id="KW-0378">Hydrolase</keyword>
<dbReference type="EMBL" id="VYUY01000009">
    <property type="protein sequence ID" value="KAA9133944.1"/>
    <property type="molecule type" value="Genomic_DNA"/>
</dbReference>